<organism evidence="2 3">
    <name type="scientific">Candidatus Gottesmanbacteria bacterium GW2011_GWA1_43_11</name>
    <dbReference type="NCBI Taxonomy" id="1618436"/>
    <lineage>
        <taxon>Bacteria</taxon>
        <taxon>Candidatus Gottesmaniibacteriota</taxon>
    </lineage>
</organism>
<gene>
    <name evidence="2" type="ORF">UV59_C0017G0028</name>
</gene>
<keyword evidence="1" id="KW-1133">Transmembrane helix</keyword>
<dbReference type="InterPro" id="IPR045584">
    <property type="entry name" value="Pilin-like"/>
</dbReference>
<reference evidence="2 3" key="1">
    <citation type="journal article" date="2015" name="Nature">
        <title>rRNA introns, odd ribosomes, and small enigmatic genomes across a large radiation of phyla.</title>
        <authorList>
            <person name="Brown C.T."/>
            <person name="Hug L.A."/>
            <person name="Thomas B.C."/>
            <person name="Sharon I."/>
            <person name="Castelle C.J."/>
            <person name="Singh A."/>
            <person name="Wilkins M.J."/>
            <person name="Williams K.H."/>
            <person name="Banfield J.F."/>
        </authorList>
    </citation>
    <scope>NUCLEOTIDE SEQUENCE [LARGE SCALE GENOMIC DNA]</scope>
</reference>
<accession>A0A0G1CFI2</accession>
<name>A0A0G1CFI2_9BACT</name>
<keyword evidence="1" id="KW-0472">Membrane</keyword>
<dbReference type="Proteomes" id="UP000034543">
    <property type="component" value="Unassembled WGS sequence"/>
</dbReference>
<feature type="transmembrane region" description="Helical" evidence="1">
    <location>
        <begin position="12"/>
        <end position="36"/>
    </location>
</feature>
<protein>
    <recommendedName>
        <fullName evidence="4">Prepilin-type N-terminal cleavage/methylation domain-containing protein</fullName>
    </recommendedName>
</protein>
<dbReference type="SUPFAM" id="SSF54523">
    <property type="entry name" value="Pili subunits"/>
    <property type="match status" value="1"/>
</dbReference>
<evidence type="ECO:0000313" key="3">
    <source>
        <dbReference type="Proteomes" id="UP000034543"/>
    </source>
</evidence>
<evidence type="ECO:0000313" key="2">
    <source>
        <dbReference type="EMBL" id="KKS84575.1"/>
    </source>
</evidence>
<dbReference type="AlphaFoldDB" id="A0A0G1CFI2"/>
<evidence type="ECO:0000256" key="1">
    <source>
        <dbReference type="SAM" id="Phobius"/>
    </source>
</evidence>
<comment type="caution">
    <text evidence="2">The sequence shown here is derived from an EMBL/GenBank/DDBJ whole genome shotgun (WGS) entry which is preliminary data.</text>
</comment>
<evidence type="ECO:0008006" key="4">
    <source>
        <dbReference type="Google" id="ProtNLM"/>
    </source>
</evidence>
<keyword evidence="1" id="KW-0812">Transmembrane</keyword>
<sequence length="170" mass="18865">MRIFTRRGFLILEAIIAIGILSVILVTVLPSLSFFVKRARRSQNETQATLLLQEGMEVAYHVFSTTSNWDLYAIDTSYRPVHNGMWELVAGVDTDLETLYTRKIEIKAVCRHPATSAQPGEILDVPDCSAAHGLFDPTSRSLITTVSWDEGGTVQTLTAKLLVTKQLLSL</sequence>
<proteinExistence type="predicted"/>
<dbReference type="STRING" id="1618436.UV59_C0017G0028"/>
<dbReference type="EMBL" id="LCFB01000017">
    <property type="protein sequence ID" value="KKS84575.1"/>
    <property type="molecule type" value="Genomic_DNA"/>
</dbReference>